<comment type="function">
    <text evidence="1">Crystallins are the dominant structural components of the vertebrate eye lens.</text>
</comment>
<dbReference type="PANTHER" id="PTHR11818">
    <property type="entry name" value="BETA/GAMMA CRYSTALLIN"/>
    <property type="match status" value="1"/>
</dbReference>
<dbReference type="SMART" id="SM00247">
    <property type="entry name" value="XTALbg"/>
    <property type="match status" value="1"/>
</dbReference>
<evidence type="ECO:0000256" key="3">
    <source>
        <dbReference type="ARBA" id="ARBA00022613"/>
    </source>
</evidence>
<dbReference type="PANTHER" id="PTHR11818:SF119">
    <property type="entry name" value="GAMMA-CRYSTALLIN D"/>
    <property type="match status" value="1"/>
</dbReference>
<evidence type="ECO:0000256" key="1">
    <source>
        <dbReference type="ARBA" id="ARBA00003689"/>
    </source>
</evidence>
<evidence type="ECO:0000313" key="6">
    <source>
        <dbReference type="EMBL" id="KAJ8396282.1"/>
    </source>
</evidence>
<evidence type="ECO:0000259" key="5">
    <source>
        <dbReference type="PROSITE" id="PS50915"/>
    </source>
</evidence>
<organism evidence="6 7">
    <name type="scientific">Aldrovandia affinis</name>
    <dbReference type="NCBI Taxonomy" id="143900"/>
    <lineage>
        <taxon>Eukaryota</taxon>
        <taxon>Metazoa</taxon>
        <taxon>Chordata</taxon>
        <taxon>Craniata</taxon>
        <taxon>Vertebrata</taxon>
        <taxon>Euteleostomi</taxon>
        <taxon>Actinopterygii</taxon>
        <taxon>Neopterygii</taxon>
        <taxon>Teleostei</taxon>
        <taxon>Notacanthiformes</taxon>
        <taxon>Halosauridae</taxon>
        <taxon>Aldrovandia</taxon>
    </lineage>
</organism>
<evidence type="ECO:0000313" key="7">
    <source>
        <dbReference type="Proteomes" id="UP001221898"/>
    </source>
</evidence>
<name>A0AAD7WGM8_9TELE</name>
<dbReference type="Gene3D" id="2.60.20.10">
    <property type="entry name" value="Crystallins"/>
    <property type="match status" value="1"/>
</dbReference>
<feature type="domain" description="Beta/gamma crystallin 'Greek key'" evidence="5">
    <location>
        <begin position="17"/>
        <end position="49"/>
    </location>
</feature>
<sequence length="67" mass="7831">MDHCRMSNCQSCNVMDGHWLTYEQPYFRGRMMYLMRGKYRSFSEMEMESMAMKGIKSPGAHSLPVAV</sequence>
<dbReference type="Pfam" id="PF00030">
    <property type="entry name" value="Crystall"/>
    <property type="match status" value="1"/>
</dbReference>
<gene>
    <name evidence="6" type="ORF">AAFF_G00018590</name>
</gene>
<keyword evidence="3" id="KW-0273">Eye lens protein</keyword>
<keyword evidence="4" id="KW-0677">Repeat</keyword>
<dbReference type="PROSITE" id="PS50915">
    <property type="entry name" value="CRYSTALLIN_BETA_GAMMA"/>
    <property type="match status" value="1"/>
</dbReference>
<evidence type="ECO:0000256" key="4">
    <source>
        <dbReference type="ARBA" id="ARBA00022737"/>
    </source>
</evidence>
<dbReference type="GO" id="GO:0007601">
    <property type="term" value="P:visual perception"/>
    <property type="evidence" value="ECO:0007669"/>
    <property type="project" value="TreeGrafter"/>
</dbReference>
<dbReference type="EMBL" id="JAINUG010000107">
    <property type="protein sequence ID" value="KAJ8396282.1"/>
    <property type="molecule type" value="Genomic_DNA"/>
</dbReference>
<protein>
    <recommendedName>
        <fullName evidence="5">Beta/gamma crystallin 'Greek key' domain-containing protein</fullName>
    </recommendedName>
</protein>
<comment type="caution">
    <text evidence="6">The sequence shown here is derived from an EMBL/GenBank/DDBJ whole genome shotgun (WGS) entry which is preliminary data.</text>
</comment>
<comment type="similarity">
    <text evidence="2">Belongs to the beta/gamma-crystallin family.</text>
</comment>
<dbReference type="InterPro" id="IPR001064">
    <property type="entry name" value="Beta/gamma_crystallin"/>
</dbReference>
<dbReference type="SUPFAM" id="SSF49695">
    <property type="entry name" value="gamma-Crystallin-like"/>
    <property type="match status" value="1"/>
</dbReference>
<proteinExistence type="inferred from homology"/>
<accession>A0AAD7WGM8</accession>
<dbReference type="InterPro" id="IPR050252">
    <property type="entry name" value="Beta/Gamma-Crystallin"/>
</dbReference>
<dbReference type="AlphaFoldDB" id="A0AAD7WGM8"/>
<evidence type="ECO:0000256" key="2">
    <source>
        <dbReference type="ARBA" id="ARBA00009646"/>
    </source>
</evidence>
<reference evidence="6" key="1">
    <citation type="journal article" date="2023" name="Science">
        <title>Genome structures resolve the early diversification of teleost fishes.</title>
        <authorList>
            <person name="Parey E."/>
            <person name="Louis A."/>
            <person name="Montfort J."/>
            <person name="Bouchez O."/>
            <person name="Roques C."/>
            <person name="Iampietro C."/>
            <person name="Lluch J."/>
            <person name="Castinel A."/>
            <person name="Donnadieu C."/>
            <person name="Desvignes T."/>
            <person name="Floi Bucao C."/>
            <person name="Jouanno E."/>
            <person name="Wen M."/>
            <person name="Mejri S."/>
            <person name="Dirks R."/>
            <person name="Jansen H."/>
            <person name="Henkel C."/>
            <person name="Chen W.J."/>
            <person name="Zahm M."/>
            <person name="Cabau C."/>
            <person name="Klopp C."/>
            <person name="Thompson A.W."/>
            <person name="Robinson-Rechavi M."/>
            <person name="Braasch I."/>
            <person name="Lecointre G."/>
            <person name="Bobe J."/>
            <person name="Postlethwait J.H."/>
            <person name="Berthelot C."/>
            <person name="Roest Crollius H."/>
            <person name="Guiguen Y."/>
        </authorList>
    </citation>
    <scope>NUCLEOTIDE SEQUENCE</scope>
    <source>
        <strain evidence="6">NC1722</strain>
    </source>
</reference>
<keyword evidence="7" id="KW-1185">Reference proteome</keyword>
<dbReference type="GO" id="GO:0002088">
    <property type="term" value="P:lens development in camera-type eye"/>
    <property type="evidence" value="ECO:0007669"/>
    <property type="project" value="TreeGrafter"/>
</dbReference>
<dbReference type="Proteomes" id="UP001221898">
    <property type="component" value="Unassembled WGS sequence"/>
</dbReference>
<dbReference type="InterPro" id="IPR011024">
    <property type="entry name" value="G_crystallin-like"/>
</dbReference>
<dbReference type="GO" id="GO:0005212">
    <property type="term" value="F:structural constituent of eye lens"/>
    <property type="evidence" value="ECO:0007669"/>
    <property type="project" value="UniProtKB-KW"/>
</dbReference>